<proteinExistence type="predicted"/>
<dbReference type="Proteomes" id="UP000035036">
    <property type="component" value="Chromosome"/>
</dbReference>
<organism evidence="1 2">
    <name type="scientific">Geoalkalibacter subterraneus</name>
    <dbReference type="NCBI Taxonomy" id="483547"/>
    <lineage>
        <taxon>Bacteria</taxon>
        <taxon>Pseudomonadati</taxon>
        <taxon>Thermodesulfobacteriota</taxon>
        <taxon>Desulfuromonadia</taxon>
        <taxon>Desulfuromonadales</taxon>
        <taxon>Geoalkalibacteraceae</taxon>
        <taxon>Geoalkalibacter</taxon>
    </lineage>
</organism>
<dbReference type="HOGENOM" id="CLU_194452_0_0_7"/>
<dbReference type="KEGG" id="gsb:GSUB_10850"/>
<dbReference type="AlphaFoldDB" id="A0A0B5FTK5"/>
<sequence length="66" mass="7629">MNECVASRTLEHCTCTYLSCDKRGHCCKCVAYHNRKGEIPGCFFSTEAERTYDRSFARLARDRSEN</sequence>
<evidence type="ECO:0008006" key="3">
    <source>
        <dbReference type="Google" id="ProtNLM"/>
    </source>
</evidence>
<evidence type="ECO:0000313" key="2">
    <source>
        <dbReference type="Proteomes" id="UP000035036"/>
    </source>
</evidence>
<dbReference type="OrthoDB" id="9800443at2"/>
<dbReference type="STRING" id="483547.GSUB_10850"/>
<gene>
    <name evidence="1" type="ORF">GSUB_10850</name>
</gene>
<accession>A0A0B5FTK5</accession>
<keyword evidence="2" id="KW-1185">Reference proteome</keyword>
<dbReference type="EMBL" id="CP010311">
    <property type="protein sequence ID" value="AJF06956.1"/>
    <property type="molecule type" value="Genomic_DNA"/>
</dbReference>
<evidence type="ECO:0000313" key="1">
    <source>
        <dbReference type="EMBL" id="AJF06956.1"/>
    </source>
</evidence>
<name>A0A0B5FTK5_9BACT</name>
<dbReference type="Pfam" id="PF20095">
    <property type="entry name" value="DUF6485"/>
    <property type="match status" value="1"/>
</dbReference>
<reference evidence="1 2" key="1">
    <citation type="journal article" date="2015" name="Genome Announc.">
        <title>Genomes of Geoalkalibacter ferrihydriticus Z-0531T and Geoalkalibacter subterraneus Red1T, Two Haloalkaliphilic Metal-Reducing Deltaproteobacteria.</title>
        <authorList>
            <person name="Badalamenti J.P."/>
            <person name="Krajmalnik-Brown R."/>
            <person name="Torres C.I."/>
            <person name="Bond D.R."/>
        </authorList>
    </citation>
    <scope>NUCLEOTIDE SEQUENCE [LARGE SCALE GENOMIC DNA]</scope>
    <source>
        <strain evidence="1 2">Red1</strain>
    </source>
</reference>
<protein>
    <recommendedName>
        <fullName evidence="3">Cytosolic protein</fullName>
    </recommendedName>
</protein>